<comment type="caution">
    <text evidence="2">The sequence shown here is derived from an EMBL/GenBank/DDBJ whole genome shotgun (WGS) entry which is preliminary data.</text>
</comment>
<dbReference type="Proteomes" id="UP001417504">
    <property type="component" value="Unassembled WGS sequence"/>
</dbReference>
<keyword evidence="1" id="KW-1133">Transmembrane helix</keyword>
<accession>A0AAP0JA01</accession>
<keyword evidence="1" id="KW-0472">Membrane</keyword>
<evidence type="ECO:0000313" key="2">
    <source>
        <dbReference type="EMBL" id="KAK9130251.1"/>
    </source>
</evidence>
<keyword evidence="1" id="KW-0812">Transmembrane</keyword>
<dbReference type="AlphaFoldDB" id="A0AAP0JA01"/>
<sequence length="99" mass="11456">MAYTFSTSLDLFPVLFGFAGVDCCKRVNGVVLEEKRLKKLKHHNNLRWMCFMYICFVIFLVLFVCPLLGCFPFVWAFLRLDNGFLPHLLRPSSFNGGID</sequence>
<gene>
    <name evidence="2" type="ORF">Sjap_010738</name>
</gene>
<organism evidence="2 3">
    <name type="scientific">Stephania japonica</name>
    <dbReference type="NCBI Taxonomy" id="461633"/>
    <lineage>
        <taxon>Eukaryota</taxon>
        <taxon>Viridiplantae</taxon>
        <taxon>Streptophyta</taxon>
        <taxon>Embryophyta</taxon>
        <taxon>Tracheophyta</taxon>
        <taxon>Spermatophyta</taxon>
        <taxon>Magnoliopsida</taxon>
        <taxon>Ranunculales</taxon>
        <taxon>Menispermaceae</taxon>
        <taxon>Menispermoideae</taxon>
        <taxon>Cissampelideae</taxon>
        <taxon>Stephania</taxon>
    </lineage>
</organism>
<evidence type="ECO:0000256" key="1">
    <source>
        <dbReference type="SAM" id="Phobius"/>
    </source>
</evidence>
<keyword evidence="3" id="KW-1185">Reference proteome</keyword>
<evidence type="ECO:0000313" key="3">
    <source>
        <dbReference type="Proteomes" id="UP001417504"/>
    </source>
</evidence>
<evidence type="ECO:0008006" key="4">
    <source>
        <dbReference type="Google" id="ProtNLM"/>
    </source>
</evidence>
<name>A0AAP0JA01_9MAGN</name>
<proteinExistence type="predicted"/>
<feature type="transmembrane region" description="Helical" evidence="1">
    <location>
        <begin position="48"/>
        <end position="78"/>
    </location>
</feature>
<protein>
    <recommendedName>
        <fullName evidence="4">Transmembrane protein</fullName>
    </recommendedName>
</protein>
<dbReference type="EMBL" id="JBBNAE010000004">
    <property type="protein sequence ID" value="KAK9130251.1"/>
    <property type="molecule type" value="Genomic_DNA"/>
</dbReference>
<reference evidence="2 3" key="1">
    <citation type="submission" date="2024-01" db="EMBL/GenBank/DDBJ databases">
        <title>Genome assemblies of Stephania.</title>
        <authorList>
            <person name="Yang L."/>
        </authorList>
    </citation>
    <scope>NUCLEOTIDE SEQUENCE [LARGE SCALE GENOMIC DNA]</scope>
    <source>
        <strain evidence="2">QJT</strain>
        <tissue evidence="2">Leaf</tissue>
    </source>
</reference>